<accession>A0A2V2WIT4</accession>
<dbReference type="VEuPathDB" id="TriTrypDB:C3747_89g167"/>
<evidence type="ECO:0000313" key="3">
    <source>
        <dbReference type="Proteomes" id="UP000246078"/>
    </source>
</evidence>
<protein>
    <recommendedName>
        <fullName evidence="4">Actin-like protein</fullName>
    </recommendedName>
</protein>
<reference evidence="2 3" key="1">
    <citation type="journal article" date="2018" name="Microb. Genom.">
        <title>Expanding an expanded genome: long-read sequencing of Trypanosoma cruzi.</title>
        <authorList>
            <person name="Berna L."/>
            <person name="Rodriguez M."/>
            <person name="Chiribao M.L."/>
            <person name="Parodi-Talice A."/>
            <person name="Pita S."/>
            <person name="Rijo G."/>
            <person name="Alvarez-Valin F."/>
            <person name="Robello C."/>
        </authorList>
    </citation>
    <scope>NUCLEOTIDE SEQUENCE [LARGE SCALE GENOMIC DNA]</scope>
    <source>
        <strain evidence="2 3">TCC</strain>
    </source>
</reference>
<dbReference type="VEuPathDB" id="TriTrypDB:TCSYLVIO_003170"/>
<dbReference type="EMBL" id="PRFC01000089">
    <property type="protein sequence ID" value="PWV08480.1"/>
    <property type="molecule type" value="Genomic_DNA"/>
</dbReference>
<dbReference type="VEuPathDB" id="TriTrypDB:TcYC6_0096080"/>
<dbReference type="OMA" id="HEHGEVG"/>
<dbReference type="VEuPathDB" id="TriTrypDB:TcCLB.509055.30"/>
<proteinExistence type="predicted"/>
<evidence type="ECO:0000256" key="1">
    <source>
        <dbReference type="SAM" id="MobiDB-lite"/>
    </source>
</evidence>
<dbReference type="VEuPathDB" id="TriTrypDB:TcG_00374"/>
<name>A0A2V2WIT4_TRYCR</name>
<dbReference type="VEuPathDB" id="TriTrypDB:TcCLB.509965.160"/>
<gene>
    <name evidence="2" type="ORF">C3747_89g167</name>
</gene>
<feature type="compositionally biased region" description="Low complexity" evidence="1">
    <location>
        <begin position="354"/>
        <end position="383"/>
    </location>
</feature>
<dbReference type="VEuPathDB" id="TriTrypDB:TcCL_NonESM00635"/>
<dbReference type="VEuPathDB" id="TriTrypDB:Tc_MARK_1879"/>
<evidence type="ECO:0008006" key="4">
    <source>
        <dbReference type="Google" id="ProtNLM"/>
    </source>
</evidence>
<dbReference type="VEuPathDB" id="TriTrypDB:TcBrA4_0029920"/>
<organism evidence="2 3">
    <name type="scientific">Trypanosoma cruzi</name>
    <dbReference type="NCBI Taxonomy" id="5693"/>
    <lineage>
        <taxon>Eukaryota</taxon>
        <taxon>Discoba</taxon>
        <taxon>Euglenozoa</taxon>
        <taxon>Kinetoplastea</taxon>
        <taxon>Metakinetoplastina</taxon>
        <taxon>Trypanosomatida</taxon>
        <taxon>Trypanosomatidae</taxon>
        <taxon>Trypanosoma</taxon>
        <taxon>Schizotrypanum</taxon>
    </lineage>
</organism>
<sequence length="447" mass="47852">MLNSTGNSSLSLQRTTAVSDTDARFIVLIVRDLATYLCRSGETHPFFEDGPIPAELLGYTPASSSSLPETVASSKQKAALQLVSRLRDHVLNRNIVVIFPIQASSEYRERLLMFLFEKLGVRTIIALSDVVADTFAVGLRDSLVFHASLRALSVSRVESGVSVKYAASASGSLLHLLKPHTTGTGELCGEENFAKKNAGAFDDTKEGDNWKEDGASAEKGDGNDVSSLLSRLSVNGSSFFAAAVNLLDETYRKALVAFFGGEVYQRVVSLHEHGEVGTKRRRNDGQEDVQSTDKRANGYPQDEGGGALRRLIAAVAGDTSLPVIVTGEALRVAPLLRKFLEEAVRECSGKTAATGTSSSSSSFSSESFETSSSSTTNGSNSSESSSFEAGVSFQLQPLPLEDSPWMLSLLGGSLVSQLSLAELSKLRISRDDALLSKGSIIHWRSLL</sequence>
<feature type="region of interest" description="Disordered" evidence="1">
    <location>
        <begin position="273"/>
        <end position="303"/>
    </location>
</feature>
<dbReference type="VEuPathDB" id="TriTrypDB:C4B63_42g85"/>
<dbReference type="AlphaFoldDB" id="A0A2V2WIT4"/>
<dbReference type="Proteomes" id="UP000246078">
    <property type="component" value="Unassembled WGS sequence"/>
</dbReference>
<dbReference type="VEuPathDB" id="TriTrypDB:TCDM_01489"/>
<feature type="region of interest" description="Disordered" evidence="1">
    <location>
        <begin position="350"/>
        <end position="383"/>
    </location>
</feature>
<evidence type="ECO:0000313" key="2">
    <source>
        <dbReference type="EMBL" id="PWV08480.1"/>
    </source>
</evidence>
<dbReference type="OrthoDB" id="272864at2759"/>
<comment type="caution">
    <text evidence="2">The sequence shown here is derived from an EMBL/GenBank/DDBJ whole genome shotgun (WGS) entry which is preliminary data.</text>
</comment>
<dbReference type="VEuPathDB" id="TriTrypDB:BCY84_00925"/>
<dbReference type="VEuPathDB" id="TriTrypDB:ECC02_000240"/>